<dbReference type="CDD" id="cd18808">
    <property type="entry name" value="SF1_C_Upf1"/>
    <property type="match status" value="1"/>
</dbReference>
<evidence type="ECO:0000256" key="4">
    <source>
        <dbReference type="ARBA" id="ARBA00022801"/>
    </source>
</evidence>
<keyword evidence="5" id="KW-0347">Helicase</keyword>
<sequence>MFLQGDAIVYSTGDLTAAAACEFALLRRLDGLLGFATGSPGPVADPVLERASRLGAAHERRVFDEFAARHGRIETIARPEFTAAGLYDAHRDTIAAAVAGAPVIHQGAFFDGRFLGFCDFLVREDEHGDDGTYTVYDAKLSRRVEVSALLQLAAYADALDAAGVRPAREVHLLLGDGSDSVHALADLVPVYRARRAALQRVLDEHRADDAPAAWGDDRYSACGRCETCAREIESRRDPLLVAGMRVATRDKLVSADVTTIDVLATRNAPVPGLSAATLDTLRSQAALQLRQETSGIAEYEIFDAAALAALPPPDPGDIYFDFEGDPLWAEPGEAEWGLEYLFGVLEEPTAGGAPLFRPFWAHDRAEERNALSAFLDYLRARRIAHPGMHVYHYAAYEKSALLRLAGRHGVGEEEVDELLRAGILVDLYPIVRASLRIGERSYSIKKLEPLYLGEDLRDNDVTTAADSVVAYARYCDLRDLGRPDDAADVLREIRDYNEDDCVSTRELRNWLLARAADHGISPHSREITPPASEPEEDSAAERVLRRFAGEGPASARTGEQQAAALAAAAVGYHRRERKPFWWAHFARLTEPVDDWPDTRDVLVVDHAEVVQGWHKSTSRQRKLRRHVRLTGTFGTGSTIRPGAEMFPLYERPVPGAKTSEHPGGRAWSTAVVSSVDTNADFDDVVVVEETLTGDVEYDATPMALAPGHPVATARIDRAVEEFAGAMASALPVSPANAATDVLRRVPPRLRSGSGLPAIAGCDPATAIATALVDLDDSYLAVQGPPGTGKTYTGGRVVASLVAEHGWRIGVVAQSHSVVENMLDAVVDAGLDGSMVAKKADAAPGRRWTALPTTEYPRFLADATAGCVIGGTAWDFAHSGRVPVGSLDLLVIDEAGQFSLANTIAVSAAARNLLLLGDPQQLPQVSQGTHPEPVDESALGWLAAGRDSLPRDRGYFLERTWRMHPALCERVSQLSYEGRLHSEETVTTARRLAGLGPGVHVEIVEHDGRSTDSPEESAAIVARIRELLGRAWTDPSDFAGTRPLGQADVLVVAPFNAQVARLRQDLAAAGLPDVLVGTVDKFQGRQAAVVLVSMTASTATDAPRGMSFLLSRNRLNVAVSRAKWCAIVVRSRTFTHYLPPTPTALAELGAFLRLAPEPAGDRDRESPGQPKHIPSPR</sequence>
<keyword evidence="6" id="KW-0269">Exonuclease</keyword>
<dbReference type="PANTHER" id="PTHR43788:SF8">
    <property type="entry name" value="DNA-BINDING PROTEIN SMUBP-2"/>
    <property type="match status" value="1"/>
</dbReference>
<evidence type="ECO:0000256" key="8">
    <source>
        <dbReference type="ARBA" id="ARBA00023204"/>
    </source>
</evidence>
<evidence type="ECO:0000256" key="9">
    <source>
        <dbReference type="SAM" id="MobiDB-lite"/>
    </source>
</evidence>
<keyword evidence="1" id="KW-0540">Nuclease</keyword>
<dbReference type="RefSeq" id="WP_013415433.1">
    <property type="nucleotide sequence ID" value="NC_014659.1"/>
</dbReference>
<evidence type="ECO:0000259" key="12">
    <source>
        <dbReference type="Pfam" id="PF13482"/>
    </source>
</evidence>
<dbReference type="GO" id="GO:0043139">
    <property type="term" value="F:5'-3' DNA helicase activity"/>
    <property type="evidence" value="ECO:0007669"/>
    <property type="project" value="TreeGrafter"/>
</dbReference>
<evidence type="ECO:0000256" key="1">
    <source>
        <dbReference type="ARBA" id="ARBA00022722"/>
    </source>
</evidence>
<protein>
    <recommendedName>
        <fullName evidence="15">Nuclease</fullName>
    </recommendedName>
</protein>
<dbReference type="GO" id="GO:0004527">
    <property type="term" value="F:exonuclease activity"/>
    <property type="evidence" value="ECO:0007669"/>
    <property type="project" value="UniProtKB-KW"/>
</dbReference>
<dbReference type="InterPro" id="IPR050534">
    <property type="entry name" value="Coronavir_polyprotein_1ab"/>
</dbReference>
<keyword evidence="8" id="KW-0234">DNA repair</keyword>
<dbReference type="InterPro" id="IPR038720">
    <property type="entry name" value="YprB_RNase_H-like_dom"/>
</dbReference>
<dbReference type="AlphaFoldDB" id="A0A3S5Y4W4"/>
<dbReference type="CDD" id="cd17934">
    <property type="entry name" value="DEXXQc_Upf1-like"/>
    <property type="match status" value="1"/>
</dbReference>
<dbReference type="PANTHER" id="PTHR43788">
    <property type="entry name" value="DNA2/NAM7 HELICASE FAMILY MEMBER"/>
    <property type="match status" value="1"/>
</dbReference>
<evidence type="ECO:0000256" key="3">
    <source>
        <dbReference type="ARBA" id="ARBA00022763"/>
    </source>
</evidence>
<dbReference type="Gene3D" id="3.40.50.300">
    <property type="entry name" value="P-loop containing nucleotide triphosphate hydrolases"/>
    <property type="match status" value="2"/>
</dbReference>
<organism evidence="13">
    <name type="scientific">Rhodococcus hoagii (strain 103S)</name>
    <name type="common">Rhodococcus equi</name>
    <dbReference type="NCBI Taxonomy" id="685727"/>
    <lineage>
        <taxon>Bacteria</taxon>
        <taxon>Bacillati</taxon>
        <taxon>Actinomycetota</taxon>
        <taxon>Actinomycetes</taxon>
        <taxon>Mycobacteriales</taxon>
        <taxon>Nocardiaceae</taxon>
        <taxon>Prescottella</taxon>
    </lineage>
</organism>
<evidence type="ECO:0000256" key="5">
    <source>
        <dbReference type="ARBA" id="ARBA00022806"/>
    </source>
</evidence>
<dbReference type="Proteomes" id="UP001154400">
    <property type="component" value="Chromosome"/>
</dbReference>
<dbReference type="NCBIfam" id="TIGR03491">
    <property type="entry name" value="TM0106 family RecB-like putative nuclease"/>
    <property type="match status" value="1"/>
</dbReference>
<dbReference type="GO" id="GO:0005524">
    <property type="term" value="F:ATP binding"/>
    <property type="evidence" value="ECO:0007669"/>
    <property type="project" value="UniProtKB-KW"/>
</dbReference>
<gene>
    <name evidence="13" type="ordered locus">REQ_14980</name>
</gene>
<dbReference type="Pfam" id="PF13604">
    <property type="entry name" value="AAA_30"/>
    <property type="match status" value="1"/>
</dbReference>
<keyword evidence="4" id="KW-0378">Hydrolase</keyword>
<dbReference type="InterPro" id="IPR019993">
    <property type="entry name" value="RecB_nuclease_TM0106_put"/>
</dbReference>
<dbReference type="Pfam" id="PF13087">
    <property type="entry name" value="AAA_12"/>
    <property type="match status" value="1"/>
</dbReference>
<dbReference type="SUPFAM" id="SSF52540">
    <property type="entry name" value="P-loop containing nucleoside triphosphate hydrolases"/>
    <property type="match status" value="1"/>
</dbReference>
<feature type="domain" description="PD-(D/E)XK endonuclease-like" evidence="10">
    <location>
        <begin position="52"/>
        <end position="226"/>
    </location>
</feature>
<reference evidence="13" key="1">
    <citation type="journal article" date="2010" name="PLoS Genet.">
        <title>The genome of a pathogenic rhodococcus: cooptive virulence underpinned by key gene acquisitions.</title>
        <authorList>
            <person name="Letek M."/>
            <person name="Gonzalez P."/>
            <person name="Macarthur I."/>
            <person name="Rodriguez H."/>
            <person name="Freeman T.C."/>
            <person name="Valero-Rello A."/>
            <person name="Blanco M."/>
            <person name="Buckley T."/>
            <person name="Cherevach I."/>
            <person name="Fahey R."/>
            <person name="Hapeshi A."/>
            <person name="Holdstock J."/>
            <person name="Leadon D."/>
            <person name="Navas J."/>
            <person name="Ocampo A."/>
            <person name="Quail M.A."/>
            <person name="Sanders M."/>
            <person name="Scortti M.M."/>
            <person name="Prescott J.F."/>
            <person name="Fogarty U."/>
            <person name="Meijer W.G."/>
            <person name="Parkhill J."/>
            <person name="Bentley S.D."/>
            <person name="Vazquez-Boland J.A."/>
        </authorList>
    </citation>
    <scope>NUCLEOTIDE SEQUENCE [LARGE SCALE GENOMIC DNA]</scope>
    <source>
        <strain evidence="13 14">103S</strain>
    </source>
</reference>
<dbReference type="GO" id="GO:0006281">
    <property type="term" value="P:DNA repair"/>
    <property type="evidence" value="ECO:0007669"/>
    <property type="project" value="UniProtKB-KW"/>
</dbReference>
<evidence type="ECO:0000313" key="13">
    <source>
        <dbReference type="EMBL" id="CBH47576.1"/>
    </source>
</evidence>
<evidence type="ECO:0000256" key="7">
    <source>
        <dbReference type="ARBA" id="ARBA00022840"/>
    </source>
</evidence>
<dbReference type="Pfam" id="PF13482">
    <property type="entry name" value="RNase_H_2"/>
    <property type="match status" value="1"/>
</dbReference>
<evidence type="ECO:0000259" key="10">
    <source>
        <dbReference type="Pfam" id="PF12705"/>
    </source>
</evidence>
<evidence type="ECO:0000256" key="2">
    <source>
        <dbReference type="ARBA" id="ARBA00022741"/>
    </source>
</evidence>
<keyword evidence="2" id="KW-0547">Nucleotide-binding</keyword>
<evidence type="ECO:0000313" key="14">
    <source>
        <dbReference type="Proteomes" id="UP000006892"/>
    </source>
</evidence>
<feature type="domain" description="YprB ribonuclease H-like" evidence="12">
    <location>
        <begin position="318"/>
        <end position="511"/>
    </location>
</feature>
<keyword evidence="3" id="KW-0227">DNA damage</keyword>
<name>A0A3S5Y4W4_RHOH1</name>
<accession>A0A3S5Y4W4</accession>
<dbReference type="InterPro" id="IPR047187">
    <property type="entry name" value="SF1_C_Upf1"/>
</dbReference>
<feature type="domain" description="DNA2/NAM7 helicase-like C-terminal" evidence="11">
    <location>
        <begin position="953"/>
        <end position="1129"/>
    </location>
</feature>
<dbReference type="Pfam" id="PF12705">
    <property type="entry name" value="PDDEXK_1"/>
    <property type="match status" value="1"/>
</dbReference>
<evidence type="ECO:0008006" key="15">
    <source>
        <dbReference type="Google" id="ProtNLM"/>
    </source>
</evidence>
<dbReference type="SUPFAM" id="SSF53098">
    <property type="entry name" value="Ribonuclease H-like"/>
    <property type="match status" value="1"/>
</dbReference>
<dbReference type="InterPro" id="IPR041679">
    <property type="entry name" value="DNA2/NAM7-like_C"/>
</dbReference>
<dbReference type="KEGG" id="req:REQ_14980"/>
<dbReference type="InterPro" id="IPR012337">
    <property type="entry name" value="RNaseH-like_sf"/>
</dbReference>
<dbReference type="EMBL" id="FN563149">
    <property type="protein sequence ID" value="CBH47576.1"/>
    <property type="molecule type" value="Genomic_DNA"/>
</dbReference>
<feature type="region of interest" description="Disordered" evidence="9">
    <location>
        <begin position="1155"/>
        <end position="1176"/>
    </location>
</feature>
<evidence type="ECO:0000256" key="6">
    <source>
        <dbReference type="ARBA" id="ARBA00022839"/>
    </source>
</evidence>
<keyword evidence="7" id="KW-0067">ATP-binding</keyword>
<dbReference type="InterPro" id="IPR038726">
    <property type="entry name" value="PDDEXK_AddAB-type"/>
</dbReference>
<evidence type="ECO:0000259" key="11">
    <source>
        <dbReference type="Pfam" id="PF13087"/>
    </source>
</evidence>
<dbReference type="InterPro" id="IPR027417">
    <property type="entry name" value="P-loop_NTPase"/>
</dbReference>
<proteinExistence type="predicted"/>